<accession>A0A0R3DX98</accession>
<dbReference type="STRING" id="989370.AOQ71_11520"/>
<name>A0A0R3DX98_9BRAD</name>
<sequence length="75" mass="7858">MISYMFDFAGDIDPRASAAHSVTPHRSSSPRDLPLRSTFRRALGIKGMAVIIDSTRRGLGGGFARAGDAPSPGGV</sequence>
<evidence type="ECO:0000313" key="1">
    <source>
        <dbReference type="EMBL" id="KRQ14536.1"/>
    </source>
</evidence>
<dbReference type="EMBL" id="LJYG01000047">
    <property type="protein sequence ID" value="KRQ14536.1"/>
    <property type="molecule type" value="Genomic_DNA"/>
</dbReference>
<dbReference type="RefSeq" id="WP_057746095.1">
    <property type="nucleotide sequence ID" value="NZ_LJYG01000047.1"/>
</dbReference>
<keyword evidence="2" id="KW-1185">Reference proteome</keyword>
<gene>
    <name evidence="1" type="ORF">AOQ71_11520</name>
</gene>
<comment type="caution">
    <text evidence="1">The sequence shown here is derived from an EMBL/GenBank/DDBJ whole genome shotgun (WGS) entry which is preliminary data.</text>
</comment>
<organism evidence="1 2">
    <name type="scientific">Bradyrhizobium manausense</name>
    <dbReference type="NCBI Taxonomy" id="989370"/>
    <lineage>
        <taxon>Bacteria</taxon>
        <taxon>Pseudomonadati</taxon>
        <taxon>Pseudomonadota</taxon>
        <taxon>Alphaproteobacteria</taxon>
        <taxon>Hyphomicrobiales</taxon>
        <taxon>Nitrobacteraceae</taxon>
        <taxon>Bradyrhizobium</taxon>
    </lineage>
</organism>
<dbReference type="Proteomes" id="UP000051936">
    <property type="component" value="Unassembled WGS sequence"/>
</dbReference>
<reference evidence="1 2" key="1">
    <citation type="submission" date="2015-09" db="EMBL/GenBank/DDBJ databases">
        <title>Draft Genome Sequence of Bradyrhizobium manausense Strain BR 3351T, a Novel Symbiotic Nitrogen-Fixing Alphaproteobacterium Isolated from Brazilian Amazon Rain Forest.</title>
        <authorList>
            <person name="De Araujo J.L."/>
            <person name="Zilli J.E."/>
        </authorList>
    </citation>
    <scope>NUCLEOTIDE SEQUENCE [LARGE SCALE GENOMIC DNA]</scope>
    <source>
        <strain evidence="1 2">BR3351</strain>
    </source>
</reference>
<dbReference type="AlphaFoldDB" id="A0A0R3DX98"/>
<proteinExistence type="predicted"/>
<protein>
    <submittedName>
        <fullName evidence="1">Uncharacterized protein</fullName>
    </submittedName>
</protein>
<evidence type="ECO:0000313" key="2">
    <source>
        <dbReference type="Proteomes" id="UP000051936"/>
    </source>
</evidence>